<keyword evidence="2" id="KW-1185">Reference proteome</keyword>
<evidence type="ECO:0000313" key="2">
    <source>
        <dbReference type="Proteomes" id="UP001558850"/>
    </source>
</evidence>
<gene>
    <name evidence="1" type="ORF">AB4Y32_16100</name>
</gene>
<protein>
    <submittedName>
        <fullName evidence="1">Uncharacterized protein</fullName>
    </submittedName>
</protein>
<proteinExistence type="predicted"/>
<dbReference type="EMBL" id="JBFRCH010000007">
    <property type="protein sequence ID" value="MEX3933299.1"/>
    <property type="molecule type" value="Genomic_DNA"/>
</dbReference>
<accession>A0ACC6U165</accession>
<name>A0ACC6U165_9BURK</name>
<comment type="caution">
    <text evidence="1">The sequence shown here is derived from an EMBL/GenBank/DDBJ whole genome shotgun (WGS) entry which is preliminary data.</text>
</comment>
<evidence type="ECO:0000313" key="1">
    <source>
        <dbReference type="EMBL" id="MEX3933299.1"/>
    </source>
</evidence>
<reference evidence="1" key="1">
    <citation type="submission" date="2024-07" db="EMBL/GenBank/DDBJ databases">
        <title>A survey of Mimosa microsymbionts across Brazilian biomes reveals a high diversity of Paraburkholderia nodulating endemic species, but also that Cupriavidus is common as a symbiont of widespread species.</title>
        <authorList>
            <person name="Rouws L."/>
            <person name="Barauna A."/>
            <person name="Beukes C."/>
            <person name="Rouws J.R.C."/>
            <person name="De Faria S.M."/>
            <person name="Gross E."/>
            <person name="Bueno Dos Reis Junior F."/>
            <person name="Simon M.F."/>
            <person name="Maluk M."/>
            <person name="Odee D.W."/>
            <person name="Kenicer G."/>
            <person name="Young J.P.W."/>
            <person name="Reis V.M."/>
            <person name="Zilli J."/>
            <person name="James E.K."/>
        </authorList>
    </citation>
    <scope>NUCLEOTIDE SEQUENCE</scope>
    <source>
        <strain evidence="1">EG181B</strain>
    </source>
</reference>
<organism evidence="1 2">
    <name type="scientific">Paraburkholderia phymatum</name>
    <dbReference type="NCBI Taxonomy" id="148447"/>
    <lineage>
        <taxon>Bacteria</taxon>
        <taxon>Pseudomonadati</taxon>
        <taxon>Pseudomonadota</taxon>
        <taxon>Betaproteobacteria</taxon>
        <taxon>Burkholderiales</taxon>
        <taxon>Burkholderiaceae</taxon>
        <taxon>Paraburkholderia</taxon>
    </lineage>
</organism>
<dbReference type="Proteomes" id="UP001558850">
    <property type="component" value="Unassembled WGS sequence"/>
</dbReference>
<sequence>MTPIELLRAEGNVSIDERDEVCGYWRDNLIWVELEPMGDWYIRVIAPDGCYIYDGWWAESGIESADDAVAEAFDGACLLEGE</sequence>